<comment type="caution">
    <text evidence="1">The sequence shown here is derived from an EMBL/GenBank/DDBJ whole genome shotgun (WGS) entry which is preliminary data.</text>
</comment>
<dbReference type="Proteomes" id="UP001374599">
    <property type="component" value="Unassembled WGS sequence"/>
</dbReference>
<gene>
    <name evidence="1" type="primary">gatA</name>
    <name evidence="1" type="ORF">AN2V17_05490</name>
</gene>
<protein>
    <submittedName>
        <fullName evidence="1">Asp-tRNA(Asn)/Glu-tRNA(Gln) amidotransferase subunit GatA</fullName>
    </submittedName>
</protein>
<keyword evidence="2" id="KW-1185">Reference proteome</keyword>
<evidence type="ECO:0000313" key="2">
    <source>
        <dbReference type="Proteomes" id="UP001374599"/>
    </source>
</evidence>
<proteinExistence type="predicted"/>
<reference evidence="1" key="1">
    <citation type="submission" date="2023-09" db="EMBL/GenBank/DDBJ databases">
        <title>Vallitalea sediminicola and Vallitalea maricola sp. nov., anaerobic bacteria isolated from marine sediment.</title>
        <authorList>
            <person name="Hirano S."/>
            <person name="Maeda A."/>
            <person name="Terahara T."/>
            <person name="Mori K."/>
            <person name="Hamada M."/>
            <person name="Matsumoto R."/>
            <person name="Kobayashi T."/>
        </authorList>
    </citation>
    <scope>NUCLEOTIDE SEQUENCE</scope>
    <source>
        <strain evidence="1">AN17-2</strain>
    </source>
</reference>
<dbReference type="EMBL" id="BTPU01000007">
    <property type="protein sequence ID" value="GMQ61321.1"/>
    <property type="molecule type" value="Genomic_DNA"/>
</dbReference>
<organism evidence="1 2">
    <name type="scientific">Vallitalea maricola</name>
    <dbReference type="NCBI Taxonomy" id="3074433"/>
    <lineage>
        <taxon>Bacteria</taxon>
        <taxon>Bacillati</taxon>
        <taxon>Bacillota</taxon>
        <taxon>Clostridia</taxon>
        <taxon>Lachnospirales</taxon>
        <taxon>Vallitaleaceae</taxon>
        <taxon>Vallitalea</taxon>
    </lineage>
</organism>
<name>A0ACB5UEZ6_9FIRM</name>
<evidence type="ECO:0000313" key="1">
    <source>
        <dbReference type="EMBL" id="GMQ61321.1"/>
    </source>
</evidence>
<accession>A0ACB5UEZ6</accession>
<sequence length="486" mass="53527">MDLIKMTAHELKDKLESKEISSVDITKSYIDRIDKVESSVNAYITLTTTQALAKAEEIDDKRAKGETLGSLAGIPIGIKDNMCTKGIKTTCASKMLEDFVPPYNATVIEKLNNEGAVLLGKLNMDEFAMGSSNENSYFHKTMNPWDLSRVPGGSSGGSAAAVAANEAVFTLGSDTGGSIRQPAHYCGVVGMKPTYGTVSRYGLVAFASSLDQIGPLTKDVEDMALVLNAITGYDKLDSSSYNKKYEDFGENLKKDIKGKKVALPKEYFSDGIQPEIKEKVIKVAKKLEELGAIVEEVSMNMTDLALPAYYLISSAEASSNLARYDGVKYGYRAKNYDNLVDLYKQTRDEGFGKEVKRRIMLGTYALSSGYYDAYYKKAQQVRTLIKNEFDKVFEKYDIILTPTGPSTAFKIGEKINNPIEMYMNDICTVPINIAGVPALSINCGFDSNNMPIGVQFISKAFNESTILQMAYAYEQNRDLPNIKPQI</sequence>